<keyword evidence="1" id="KW-0472">Membrane</keyword>
<comment type="caution">
    <text evidence="2">The sequence shown here is derived from an EMBL/GenBank/DDBJ whole genome shotgun (WGS) entry which is preliminary data.</text>
</comment>
<proteinExistence type="predicted"/>
<keyword evidence="3" id="KW-1185">Reference proteome</keyword>
<dbReference type="Proteomes" id="UP001432027">
    <property type="component" value="Unassembled WGS sequence"/>
</dbReference>
<feature type="transmembrane region" description="Helical" evidence="1">
    <location>
        <begin position="50"/>
        <end position="68"/>
    </location>
</feature>
<evidence type="ECO:0000256" key="1">
    <source>
        <dbReference type="SAM" id="Phobius"/>
    </source>
</evidence>
<feature type="non-terminal residue" evidence="2">
    <location>
        <position position="70"/>
    </location>
</feature>
<gene>
    <name evidence="2" type="ORF">PENTCL1PPCAC_16605</name>
</gene>
<dbReference type="EMBL" id="BTSX01000004">
    <property type="protein sequence ID" value="GMS94430.1"/>
    <property type="molecule type" value="Genomic_DNA"/>
</dbReference>
<sequence length="70" mass="7932">ATARSDRCEFRSRAFSDSTTFMRRSTNYPNVVPAFDEFNSFIVYDLDRVTGFWSSGIALTVCIFLLSCDG</sequence>
<reference evidence="2" key="1">
    <citation type="submission" date="2023-10" db="EMBL/GenBank/DDBJ databases">
        <title>Genome assembly of Pristionchus species.</title>
        <authorList>
            <person name="Yoshida K."/>
            <person name="Sommer R.J."/>
        </authorList>
    </citation>
    <scope>NUCLEOTIDE SEQUENCE</scope>
    <source>
        <strain evidence="2">RS0144</strain>
    </source>
</reference>
<evidence type="ECO:0000313" key="2">
    <source>
        <dbReference type="EMBL" id="GMS94430.1"/>
    </source>
</evidence>
<name>A0AAV5TJ57_9BILA</name>
<keyword evidence="1" id="KW-1133">Transmembrane helix</keyword>
<feature type="non-terminal residue" evidence="2">
    <location>
        <position position="1"/>
    </location>
</feature>
<protein>
    <recommendedName>
        <fullName evidence="4">G protein-coupled receptor</fullName>
    </recommendedName>
</protein>
<evidence type="ECO:0000313" key="3">
    <source>
        <dbReference type="Proteomes" id="UP001432027"/>
    </source>
</evidence>
<organism evidence="2 3">
    <name type="scientific">Pristionchus entomophagus</name>
    <dbReference type="NCBI Taxonomy" id="358040"/>
    <lineage>
        <taxon>Eukaryota</taxon>
        <taxon>Metazoa</taxon>
        <taxon>Ecdysozoa</taxon>
        <taxon>Nematoda</taxon>
        <taxon>Chromadorea</taxon>
        <taxon>Rhabditida</taxon>
        <taxon>Rhabditina</taxon>
        <taxon>Diplogasteromorpha</taxon>
        <taxon>Diplogasteroidea</taxon>
        <taxon>Neodiplogasteridae</taxon>
        <taxon>Pristionchus</taxon>
    </lineage>
</organism>
<accession>A0AAV5TJ57</accession>
<dbReference type="AlphaFoldDB" id="A0AAV5TJ57"/>
<evidence type="ECO:0008006" key="4">
    <source>
        <dbReference type="Google" id="ProtNLM"/>
    </source>
</evidence>
<keyword evidence="1" id="KW-0812">Transmembrane</keyword>